<keyword evidence="2" id="KW-1185">Reference proteome</keyword>
<dbReference type="InterPro" id="IPR052736">
    <property type="entry name" value="Stf3_sulfotransferase"/>
</dbReference>
<name>A0A6S6XVD2_9PROT</name>
<organism evidence="1 2">
    <name type="scientific">Denitratisoma oestradiolicum</name>
    <dbReference type="NCBI Taxonomy" id="311182"/>
    <lineage>
        <taxon>Bacteria</taxon>
        <taxon>Pseudomonadati</taxon>
        <taxon>Pseudomonadota</taxon>
        <taxon>Betaproteobacteria</taxon>
        <taxon>Nitrosomonadales</taxon>
        <taxon>Sterolibacteriaceae</taxon>
        <taxon>Denitratisoma</taxon>
    </lineage>
</organism>
<accession>A0A6S6XVD2</accession>
<evidence type="ECO:0008006" key="3">
    <source>
        <dbReference type="Google" id="ProtNLM"/>
    </source>
</evidence>
<evidence type="ECO:0000313" key="2">
    <source>
        <dbReference type="Proteomes" id="UP000515733"/>
    </source>
</evidence>
<dbReference type="InterPro" id="IPR027417">
    <property type="entry name" value="P-loop_NTPase"/>
</dbReference>
<proteinExistence type="predicted"/>
<gene>
    <name evidence="1" type="ORF">DENOEST_2734</name>
</gene>
<dbReference type="EMBL" id="LR778301">
    <property type="protein sequence ID" value="CAB1369899.1"/>
    <property type="molecule type" value="Genomic_DNA"/>
</dbReference>
<evidence type="ECO:0000313" key="1">
    <source>
        <dbReference type="EMBL" id="CAB1369899.1"/>
    </source>
</evidence>
<dbReference type="PANTHER" id="PTHR36451">
    <property type="entry name" value="PAPS-DEPENDENT SULFOTRANSFERASE STF3"/>
    <property type="match status" value="1"/>
</dbReference>
<dbReference type="PANTHER" id="PTHR36451:SF1">
    <property type="entry name" value="OMEGA-HYDROXY-BETA-DIHYDROMENAQUINONE-9 SULFOTRANSFERASE STF3"/>
    <property type="match status" value="1"/>
</dbReference>
<dbReference type="AlphaFoldDB" id="A0A6S6XVD2"/>
<dbReference type="RefSeq" id="WP_183148257.1">
    <property type="nucleotide sequence ID" value="NZ_LR778301.1"/>
</dbReference>
<protein>
    <recommendedName>
        <fullName evidence="3">Sulfotransferase</fullName>
    </recommendedName>
</protein>
<reference evidence="1 2" key="1">
    <citation type="submission" date="2020-03" db="EMBL/GenBank/DDBJ databases">
        <authorList>
            <consortium name="Genoscope - CEA"/>
            <person name="William W."/>
        </authorList>
    </citation>
    <scope>NUCLEOTIDE SEQUENCE [LARGE SCALE GENOMIC DNA]</scope>
    <source>
        <strain evidence="2">DSM 16959</strain>
    </source>
</reference>
<dbReference type="Proteomes" id="UP000515733">
    <property type="component" value="Chromosome"/>
</dbReference>
<dbReference type="SUPFAM" id="SSF52540">
    <property type="entry name" value="P-loop containing nucleoside triphosphate hydrolases"/>
    <property type="match status" value="1"/>
</dbReference>
<dbReference type="Gene3D" id="3.40.50.300">
    <property type="entry name" value="P-loop containing nucleotide triphosphate hydrolases"/>
    <property type="match status" value="1"/>
</dbReference>
<sequence>MGNATNAQQSVDYAQVPDVELTEAAVLAAAREATGLSDFGDEADWKEGLTLFLKGLNEEARLNKTGRIIAFGEILRHLTNRLRVTDDIKRHPEILEVKIVKPIFLMGLPRTGSTFLHDLMAQDPDNRVPMTWECNYMSPPPEAATYETDPRIADCEAHLARTAGQLIPEYQAIHEMGAQLAQECLMLNAFDFKTQIFSNQFWTPTYQRWVENDSNLSVYRTHKRQLQYMQWKTPRARWVLKSTSYFWGLDAIMSVYPDARIIMTHRDPIKLTSSFFSNVSMTYSMGSDSIKDTEIGEFWGETWEKAMHRFVEFRKSGKAANAFDMQFSEFVKDQLAMVKRIYAHFDLPLSAATEQKMRDFIANKPKERHGIHRYTPEQFGLNPAQERQRYRFYQKYFHVANEG</sequence>
<dbReference type="Pfam" id="PF13469">
    <property type="entry name" value="Sulfotransfer_3"/>
    <property type="match status" value="1"/>
</dbReference>
<dbReference type="KEGG" id="doe:DENOEST_2734"/>